<feature type="compositionally biased region" description="Polar residues" evidence="1">
    <location>
        <begin position="403"/>
        <end position="416"/>
    </location>
</feature>
<dbReference type="InterPro" id="IPR032627">
    <property type="entry name" value="DUF4876"/>
</dbReference>
<evidence type="ECO:0008006" key="4">
    <source>
        <dbReference type="Google" id="ProtNLM"/>
    </source>
</evidence>
<organism evidence="2 3">
    <name type="scientific">Niastella populi</name>
    <dbReference type="NCBI Taxonomy" id="550983"/>
    <lineage>
        <taxon>Bacteria</taxon>
        <taxon>Pseudomonadati</taxon>
        <taxon>Bacteroidota</taxon>
        <taxon>Chitinophagia</taxon>
        <taxon>Chitinophagales</taxon>
        <taxon>Chitinophagaceae</taxon>
        <taxon>Niastella</taxon>
    </lineage>
</organism>
<dbReference type="Proteomes" id="UP000192276">
    <property type="component" value="Unassembled WGS sequence"/>
</dbReference>
<gene>
    <name evidence="2" type="ORF">A4R26_16240</name>
</gene>
<accession>A0A1V9G206</accession>
<evidence type="ECO:0000313" key="3">
    <source>
        <dbReference type="Proteomes" id="UP000192276"/>
    </source>
</evidence>
<dbReference type="AlphaFoldDB" id="A0A1V9G206"/>
<protein>
    <recommendedName>
        <fullName evidence="4">DUF4876 domain-containing protein</fullName>
    </recommendedName>
</protein>
<dbReference type="STRING" id="550983.A4R26_16240"/>
<proteinExistence type="predicted"/>
<keyword evidence="3" id="KW-1185">Reference proteome</keyword>
<dbReference type="Gene3D" id="2.60.40.10">
    <property type="entry name" value="Immunoglobulins"/>
    <property type="match status" value="1"/>
</dbReference>
<dbReference type="InterPro" id="IPR013783">
    <property type="entry name" value="Ig-like_fold"/>
</dbReference>
<dbReference type="RefSeq" id="WP_081163588.1">
    <property type="nucleotide sequence ID" value="NZ_LWBP01000089.1"/>
</dbReference>
<comment type="caution">
    <text evidence="2">The sequence shown here is derived from an EMBL/GenBank/DDBJ whole genome shotgun (WGS) entry which is preliminary data.</text>
</comment>
<evidence type="ECO:0000256" key="1">
    <source>
        <dbReference type="SAM" id="MobiDB-lite"/>
    </source>
</evidence>
<dbReference type="EMBL" id="LWBP01000089">
    <property type="protein sequence ID" value="OQP64597.1"/>
    <property type="molecule type" value="Genomic_DNA"/>
</dbReference>
<dbReference type="PROSITE" id="PS51257">
    <property type="entry name" value="PROKAR_LIPOPROTEIN"/>
    <property type="match status" value="1"/>
</dbReference>
<evidence type="ECO:0000313" key="2">
    <source>
        <dbReference type="EMBL" id="OQP64597.1"/>
    </source>
</evidence>
<name>A0A1V9G206_9BACT</name>
<dbReference type="OrthoDB" id="1409865at2"/>
<dbReference type="SUPFAM" id="SSF49478">
    <property type="entry name" value="Cna protein B-type domain"/>
    <property type="match status" value="1"/>
</dbReference>
<sequence length="456" mass="49939">MKRSLYLMMTIVTGFCACQKKDLGSTATPVNLSVAIEYNSEVSSIGLRKDSALVRITNNTSGTTKETYTNINGVASFESITPGHYTITASISIPRSTYQQLSGTVVEQDVAFNGNITNESITQQQTKIKVPLVTGRIGNWVFKQIYYAGSNTSSGAVFRDQFFEIYNNSTDTLYADSLCFAQLIGVNNTSANYPTHGYLPNNQFDWTKSVGMNDANANTNYVYARAVFMIPGTGKQLPVLPGKSMVIAQTALDHTAPYYLNDGTMQQITNPALTIDLSGADFEAYLVDYKRAESGNSPTFNPYKWDVDNPAVPNLKVFYSTINDMILENTGRDAFVLYKTGGADPKTGFPFFAAPNITTVLPTTNLYQQIPVQLVIDAVELQRVTESSRVPKRLPNSLDAGPTNVSGGEYTSQSLVRKTARSVNGRRILQDTNNSANDFVTRAKADPSKTDASFTY</sequence>
<feature type="region of interest" description="Disordered" evidence="1">
    <location>
        <begin position="392"/>
        <end position="416"/>
    </location>
</feature>
<reference evidence="3" key="1">
    <citation type="submission" date="2016-04" db="EMBL/GenBank/DDBJ databases">
        <authorList>
            <person name="Chen L."/>
            <person name="Zhuang W."/>
            <person name="Wang G."/>
        </authorList>
    </citation>
    <scope>NUCLEOTIDE SEQUENCE [LARGE SCALE GENOMIC DNA]</scope>
    <source>
        <strain evidence="3">208</strain>
    </source>
</reference>
<dbReference type="Pfam" id="PF16215">
    <property type="entry name" value="DUF4876"/>
    <property type="match status" value="1"/>
</dbReference>